<evidence type="ECO:0000256" key="8">
    <source>
        <dbReference type="ARBA" id="ARBA00022801"/>
    </source>
</evidence>
<dbReference type="PANTHER" id="PTHR42648:SF11">
    <property type="entry name" value="TRANSPOSON TY4-P GAG-POL POLYPROTEIN"/>
    <property type="match status" value="1"/>
</dbReference>
<dbReference type="SUPFAM" id="SSF50630">
    <property type="entry name" value="Acid proteases"/>
    <property type="match status" value="1"/>
</dbReference>
<reference evidence="19" key="2">
    <citation type="submission" date="2022-01" db="EMBL/GenBank/DDBJ databases">
        <authorList>
            <person name="Yamashiro T."/>
            <person name="Shiraishi A."/>
            <person name="Satake H."/>
            <person name="Nakayama K."/>
        </authorList>
    </citation>
    <scope>NUCLEOTIDE SEQUENCE</scope>
</reference>
<accession>A0ABQ5FYS9</accession>
<evidence type="ECO:0000256" key="1">
    <source>
        <dbReference type="ARBA" id="ARBA00002180"/>
    </source>
</evidence>
<evidence type="ECO:0000256" key="4">
    <source>
        <dbReference type="ARBA" id="ARBA00022722"/>
    </source>
</evidence>
<dbReference type="Pfam" id="PF07727">
    <property type="entry name" value="RVT_2"/>
    <property type="match status" value="1"/>
</dbReference>
<dbReference type="InterPro" id="IPR057670">
    <property type="entry name" value="SH3_retrovirus"/>
</dbReference>
<organism evidence="19 20">
    <name type="scientific">Tanacetum coccineum</name>
    <dbReference type="NCBI Taxonomy" id="301880"/>
    <lineage>
        <taxon>Eukaryota</taxon>
        <taxon>Viridiplantae</taxon>
        <taxon>Streptophyta</taxon>
        <taxon>Embryophyta</taxon>
        <taxon>Tracheophyta</taxon>
        <taxon>Spermatophyta</taxon>
        <taxon>Magnoliopsida</taxon>
        <taxon>eudicotyledons</taxon>
        <taxon>Gunneridae</taxon>
        <taxon>Pentapetalae</taxon>
        <taxon>asterids</taxon>
        <taxon>campanulids</taxon>
        <taxon>Asterales</taxon>
        <taxon>Asteraceae</taxon>
        <taxon>Asteroideae</taxon>
        <taxon>Anthemideae</taxon>
        <taxon>Anthemidinae</taxon>
        <taxon>Tanacetum</taxon>
    </lineage>
</organism>
<evidence type="ECO:0000259" key="18">
    <source>
        <dbReference type="PROSITE" id="PS50994"/>
    </source>
</evidence>
<dbReference type="SUPFAM" id="SSF53098">
    <property type="entry name" value="Ribonuclease H-like"/>
    <property type="match status" value="1"/>
</dbReference>
<keyword evidence="7" id="KW-0255">Endonuclease</keyword>
<keyword evidence="2" id="KW-1188">Viral release from host cell</keyword>
<comment type="caution">
    <text evidence="19">The sequence shown here is derived from an EMBL/GenBank/DDBJ whole genome shotgun (WGS) entry which is preliminary data.</text>
</comment>
<evidence type="ECO:0000256" key="3">
    <source>
        <dbReference type="ARBA" id="ARBA00022670"/>
    </source>
</evidence>
<evidence type="ECO:0000313" key="20">
    <source>
        <dbReference type="Proteomes" id="UP001151760"/>
    </source>
</evidence>
<keyword evidence="8" id="KW-0378">Hydrolase</keyword>
<evidence type="ECO:0000256" key="5">
    <source>
        <dbReference type="ARBA" id="ARBA00022723"/>
    </source>
</evidence>
<evidence type="ECO:0000256" key="7">
    <source>
        <dbReference type="ARBA" id="ARBA00022759"/>
    </source>
</evidence>
<keyword evidence="13" id="KW-0239">DNA-directed DNA polymerase</keyword>
<sequence>MTTLDPLRIVTEKLKLLNQKIEELKVDFRKLNTDDDRKSYYAEVKSIRSSKIDYDKTYTKASNRPSNVKDKFEQCLKESSERQEIQNKWMKKIMISTDLSLKDHDSSIKSLDQKELPALYSATFQNKLPPKETDPGSFILPCIIRNHSMSNALADLGASISVIPYSLFKRFGLRSLKPIKMTIEMADRSMQSPKGIKENVLVKISNFVFPVDFIILDIIEDGNVPFILGRPMLETAHAKIDVYGKKISLGVGNDQVVFNINKKKSLASISPICVINELDKMQEFNNLVMNDEKIGFVNYLSPEYGSQDIILLSPSESVEIKEDFRPKLCDPDKRMSIGLEEFVDIDDMWDDLDLRILTNEKAKLTFLKAVSECLVTVENAGGVYGDFDVGVNGTIEGVRGCGGGVVEVDWGGVSGGGAGVLILQMGEMGAVDNGWVLVGPILLLGVNWFDGRWVVVKDMRGCTEVLRDLDLGVGGLVPLAGYTARLSISWSLPLYYVYGRSTQRFHGINPTSRIRPSLMMIIRWQQVDSLLAYKSLSAYEGWGGYGIVRLVAAVNTYLLNNLQVPKGSLVVQIVLWYLDSGCSRHMTGDRARLINFVEKFIGTVRFGNDEYAAIVGYGDYKLGDTIISRVYYVEGLKHNLFSVGQFCDGGLEVAFRQHSCHIRNYDMVDLLNGSRTTNLYSISLNDMMSASPVCLLTKASSTKSWLWHRRLNHLNFGTLNELARNDLVRGLPMLKYDKDHLCPSCQLGKSKKASHPLKTTNTNTEVLHTLHMDLCGPMRSESINKKKYVLVIVDDYTRFGWVRFLRSKDETPHAIEKFIVQTQRALNATVRFVRTDNGTEFVNKTLDGWFESVGISHETSVPRSPQQNGVVERRNRTLMEAARTMLIFAKAPLFLWAEAVATACYTLNRSLVHTLHGKTYYELLKGKKPNLQYFRVFGSLCYPTNDYDDVGKLKAKADIGIFVGYAPTKKAYRIYNKRTRKIQETVHVAFDELTEGLTSVQTSSGLAPQQMTSVPNSTELELTALQSGRSRSALVKDPEPPSVPPTKKQVDDLFQWFDDDEVVPIPPVVPITPVNVPAAPAPENANGSPSTTVISEGAPAVTESLLPHQIPLPDTSDSDVETLFDHVDRNSSTPTQCGVSFNEFLTHVEPKTYKQALEHSCWIEAMQEEIHEFERLDVWILVPCPDNILIIPLKWIFKIKLDEYGDVLKNKARLVAKGYRQEAGIDFEESFAPRC</sequence>
<dbReference type="PANTHER" id="PTHR42648">
    <property type="entry name" value="TRANSPOSASE, PUTATIVE-RELATED"/>
    <property type="match status" value="1"/>
</dbReference>
<evidence type="ECO:0000256" key="15">
    <source>
        <dbReference type="ARBA" id="ARBA00023172"/>
    </source>
</evidence>
<dbReference type="InterPro" id="IPR021109">
    <property type="entry name" value="Peptidase_aspartic_dom_sf"/>
</dbReference>
<dbReference type="EMBL" id="BQNB010017903">
    <property type="protein sequence ID" value="GJT68477.1"/>
    <property type="molecule type" value="Genomic_DNA"/>
</dbReference>
<keyword evidence="6" id="KW-0547">Nucleotide-binding</keyword>
<dbReference type="InterPro" id="IPR036397">
    <property type="entry name" value="RNaseH_sf"/>
</dbReference>
<keyword evidence="17" id="KW-0175">Coiled coil</keyword>
<keyword evidence="16" id="KW-0511">Multifunctional enzyme</keyword>
<evidence type="ECO:0000256" key="11">
    <source>
        <dbReference type="ARBA" id="ARBA00022908"/>
    </source>
</evidence>
<keyword evidence="13" id="KW-0808">Transferase</keyword>
<keyword evidence="12" id="KW-0695">RNA-directed DNA polymerase</keyword>
<dbReference type="CDD" id="cd00303">
    <property type="entry name" value="retropepsin_like"/>
    <property type="match status" value="1"/>
</dbReference>
<keyword evidence="13" id="KW-0548">Nucleotidyltransferase</keyword>
<keyword evidence="11" id="KW-0229">DNA integration</keyword>
<evidence type="ECO:0000256" key="17">
    <source>
        <dbReference type="SAM" id="Coils"/>
    </source>
</evidence>
<keyword evidence="14" id="KW-0917">Virion maturation</keyword>
<dbReference type="InterPro" id="IPR054722">
    <property type="entry name" value="PolX-like_BBD"/>
</dbReference>
<dbReference type="Gene3D" id="2.40.70.10">
    <property type="entry name" value="Acid Proteases"/>
    <property type="match status" value="1"/>
</dbReference>
<dbReference type="PROSITE" id="PS50994">
    <property type="entry name" value="INTEGRASE"/>
    <property type="match status" value="1"/>
</dbReference>
<evidence type="ECO:0000256" key="6">
    <source>
        <dbReference type="ARBA" id="ARBA00022741"/>
    </source>
</evidence>
<evidence type="ECO:0000256" key="10">
    <source>
        <dbReference type="ARBA" id="ARBA00022842"/>
    </source>
</evidence>
<dbReference type="Pfam" id="PF25597">
    <property type="entry name" value="SH3_retrovirus"/>
    <property type="match status" value="1"/>
</dbReference>
<keyword evidence="9" id="KW-0067">ATP-binding</keyword>
<keyword evidence="10" id="KW-0460">Magnesium</keyword>
<dbReference type="InterPro" id="IPR013103">
    <property type="entry name" value="RVT_2"/>
</dbReference>
<keyword evidence="4" id="KW-0540">Nuclease</keyword>
<dbReference type="Pfam" id="PF22936">
    <property type="entry name" value="Pol_BBD"/>
    <property type="match status" value="1"/>
</dbReference>
<comment type="function">
    <text evidence="1">The aspartyl protease (PR) mediates the proteolytic cleavages of the Gag and Gag-Pol polyproteins after assembly of the VLP.</text>
</comment>
<evidence type="ECO:0000313" key="19">
    <source>
        <dbReference type="EMBL" id="GJT68477.1"/>
    </source>
</evidence>
<dbReference type="Pfam" id="PF13976">
    <property type="entry name" value="gag_pre-integrs"/>
    <property type="match status" value="1"/>
</dbReference>
<protein>
    <submittedName>
        <fullName evidence="19">Retrovirus-related pol polyprotein from transposon TNT 1-94</fullName>
    </submittedName>
</protein>
<gene>
    <name evidence="19" type="ORF">Tco_1019957</name>
</gene>
<dbReference type="Proteomes" id="UP001151760">
    <property type="component" value="Unassembled WGS sequence"/>
</dbReference>
<feature type="domain" description="Integrase catalytic" evidence="18">
    <location>
        <begin position="752"/>
        <end position="928"/>
    </location>
</feature>
<evidence type="ECO:0000256" key="13">
    <source>
        <dbReference type="ARBA" id="ARBA00022932"/>
    </source>
</evidence>
<dbReference type="InterPro" id="IPR025724">
    <property type="entry name" value="GAG-pre-integrase_dom"/>
</dbReference>
<proteinExistence type="predicted"/>
<keyword evidence="15" id="KW-0233">DNA recombination</keyword>
<evidence type="ECO:0000256" key="2">
    <source>
        <dbReference type="ARBA" id="ARBA00022612"/>
    </source>
</evidence>
<dbReference type="Pfam" id="PF00665">
    <property type="entry name" value="rve"/>
    <property type="match status" value="1"/>
</dbReference>
<feature type="coiled-coil region" evidence="17">
    <location>
        <begin position="7"/>
        <end position="34"/>
    </location>
</feature>
<dbReference type="Gene3D" id="3.30.420.10">
    <property type="entry name" value="Ribonuclease H-like superfamily/Ribonuclease H"/>
    <property type="match status" value="1"/>
</dbReference>
<dbReference type="InterPro" id="IPR039537">
    <property type="entry name" value="Retrotran_Ty1/copia-like"/>
</dbReference>
<reference evidence="19" key="1">
    <citation type="journal article" date="2022" name="Int. J. Mol. Sci.">
        <title>Draft Genome of Tanacetum Coccineum: Genomic Comparison of Closely Related Tanacetum-Family Plants.</title>
        <authorList>
            <person name="Yamashiro T."/>
            <person name="Shiraishi A."/>
            <person name="Nakayama K."/>
            <person name="Satake H."/>
        </authorList>
    </citation>
    <scope>NUCLEOTIDE SEQUENCE</scope>
</reference>
<evidence type="ECO:0000256" key="12">
    <source>
        <dbReference type="ARBA" id="ARBA00022918"/>
    </source>
</evidence>
<keyword evidence="20" id="KW-1185">Reference proteome</keyword>
<keyword evidence="5" id="KW-0479">Metal-binding</keyword>
<keyword evidence="3" id="KW-0645">Protease</keyword>
<dbReference type="InterPro" id="IPR001584">
    <property type="entry name" value="Integrase_cat-core"/>
</dbReference>
<evidence type="ECO:0000256" key="14">
    <source>
        <dbReference type="ARBA" id="ARBA00023113"/>
    </source>
</evidence>
<evidence type="ECO:0000256" key="9">
    <source>
        <dbReference type="ARBA" id="ARBA00022840"/>
    </source>
</evidence>
<dbReference type="InterPro" id="IPR012337">
    <property type="entry name" value="RNaseH-like_sf"/>
</dbReference>
<evidence type="ECO:0000256" key="16">
    <source>
        <dbReference type="ARBA" id="ARBA00023268"/>
    </source>
</evidence>
<name>A0ABQ5FYS9_9ASTR</name>